<dbReference type="AlphaFoldDB" id="A0A1X0NGU3"/>
<accession>A0A1X0NGU3</accession>
<evidence type="ECO:0000313" key="3">
    <source>
        <dbReference type="Proteomes" id="UP000192257"/>
    </source>
</evidence>
<gene>
    <name evidence="2" type="ORF">TM35_000521380</name>
</gene>
<keyword evidence="3" id="KW-1185">Reference proteome</keyword>
<comment type="caution">
    <text evidence="2">The sequence shown here is derived from an EMBL/GenBank/DDBJ whole genome shotgun (WGS) entry which is preliminary data.</text>
</comment>
<sequence length="99" mass="11524">MTLPRSPRDMAAIQPHLLLGGTRRHEKRTKGRIHQTPMIKANSAMVMLRGSATAMWWSEREMQKRKSKFNKNTLPHKNISPHRYFGLLAPHRPTHHNNV</sequence>
<dbReference type="VEuPathDB" id="TriTrypDB:TM35_000521380"/>
<dbReference type="EMBL" id="NBCO01000052">
    <property type="protein sequence ID" value="ORC83994.1"/>
    <property type="molecule type" value="Genomic_DNA"/>
</dbReference>
<organism evidence="2 3">
    <name type="scientific">Trypanosoma theileri</name>
    <dbReference type="NCBI Taxonomy" id="67003"/>
    <lineage>
        <taxon>Eukaryota</taxon>
        <taxon>Discoba</taxon>
        <taxon>Euglenozoa</taxon>
        <taxon>Kinetoplastea</taxon>
        <taxon>Metakinetoplastina</taxon>
        <taxon>Trypanosomatida</taxon>
        <taxon>Trypanosomatidae</taxon>
        <taxon>Trypanosoma</taxon>
    </lineage>
</organism>
<dbReference type="RefSeq" id="XP_028878060.1">
    <property type="nucleotide sequence ID" value="XM_029030680.1"/>
</dbReference>
<dbReference type="Proteomes" id="UP000192257">
    <property type="component" value="Unassembled WGS sequence"/>
</dbReference>
<evidence type="ECO:0000256" key="1">
    <source>
        <dbReference type="SAM" id="MobiDB-lite"/>
    </source>
</evidence>
<protein>
    <submittedName>
        <fullName evidence="2">Uncharacterized protein</fullName>
    </submittedName>
</protein>
<evidence type="ECO:0000313" key="2">
    <source>
        <dbReference type="EMBL" id="ORC83994.1"/>
    </source>
</evidence>
<reference evidence="2 3" key="1">
    <citation type="submission" date="2017-03" db="EMBL/GenBank/DDBJ databases">
        <title>An alternative strategy for trypanosome survival in the mammalian bloodstream revealed through genome and transcriptome analysis of the ubiquitous bovine parasite Trypanosoma (Megatrypanum) theileri.</title>
        <authorList>
            <person name="Kelly S."/>
            <person name="Ivens A."/>
            <person name="Mott A."/>
            <person name="O'Neill E."/>
            <person name="Emms D."/>
            <person name="Macleod O."/>
            <person name="Voorheis P."/>
            <person name="Matthews J."/>
            <person name="Matthews K."/>
            <person name="Carrington M."/>
        </authorList>
    </citation>
    <scope>NUCLEOTIDE SEQUENCE [LARGE SCALE GENOMIC DNA]</scope>
    <source>
        <strain evidence="2">Edinburgh</strain>
    </source>
</reference>
<feature type="region of interest" description="Disordered" evidence="1">
    <location>
        <begin position="67"/>
        <end position="99"/>
    </location>
</feature>
<name>A0A1X0NGU3_9TRYP</name>
<proteinExistence type="predicted"/>
<dbReference type="GeneID" id="39990460"/>